<reference evidence="2" key="1">
    <citation type="journal article" date="2013" name="Nat. Commun.">
        <title>Whole-genome sequencing of Oryza brachyantha reveals mechanisms underlying Oryza genome evolution.</title>
        <authorList>
            <person name="Chen J."/>
            <person name="Huang Q."/>
            <person name="Gao D."/>
            <person name="Wang J."/>
            <person name="Lang Y."/>
            <person name="Liu T."/>
            <person name="Li B."/>
            <person name="Bai Z."/>
            <person name="Luis Goicoechea J."/>
            <person name="Liang C."/>
            <person name="Chen C."/>
            <person name="Zhang W."/>
            <person name="Sun S."/>
            <person name="Liao Y."/>
            <person name="Zhang X."/>
            <person name="Yang L."/>
            <person name="Song C."/>
            <person name="Wang M."/>
            <person name="Shi J."/>
            <person name="Liu G."/>
            <person name="Liu J."/>
            <person name="Zhou H."/>
            <person name="Zhou W."/>
            <person name="Yu Q."/>
            <person name="An N."/>
            <person name="Chen Y."/>
            <person name="Cai Q."/>
            <person name="Wang B."/>
            <person name="Liu B."/>
            <person name="Min J."/>
            <person name="Huang Y."/>
            <person name="Wu H."/>
            <person name="Li Z."/>
            <person name="Zhang Y."/>
            <person name="Yin Y."/>
            <person name="Song W."/>
            <person name="Jiang J."/>
            <person name="Jackson S.A."/>
            <person name="Wing R.A."/>
            <person name="Wang J."/>
            <person name="Chen M."/>
        </authorList>
    </citation>
    <scope>NUCLEOTIDE SEQUENCE [LARGE SCALE GENOMIC DNA]</scope>
    <source>
        <strain evidence="2">cv. IRGC 101232</strain>
    </source>
</reference>
<dbReference type="HOGENOM" id="CLU_1671986_0_0_1"/>
<dbReference type="EnsemblPlants" id="OB12G10640.1">
    <property type="protein sequence ID" value="OB12G10640.1"/>
    <property type="gene ID" value="OB12G10640"/>
</dbReference>
<reference evidence="2" key="2">
    <citation type="submission" date="2013-04" db="UniProtKB">
        <authorList>
            <consortium name="EnsemblPlants"/>
        </authorList>
    </citation>
    <scope>IDENTIFICATION</scope>
</reference>
<dbReference type="STRING" id="4533.J3NAQ6"/>
<protein>
    <submittedName>
        <fullName evidence="2">Uncharacterized protein</fullName>
    </submittedName>
</protein>
<dbReference type="AlphaFoldDB" id="J3NAQ6"/>
<evidence type="ECO:0000256" key="1">
    <source>
        <dbReference type="SAM" id="SignalP"/>
    </source>
</evidence>
<evidence type="ECO:0000313" key="2">
    <source>
        <dbReference type="EnsemblPlants" id="OB12G10640.1"/>
    </source>
</evidence>
<name>J3NAQ6_ORYBR</name>
<sequence>MREGAALLFLLTAAASAAAPVELTGKHAFSSPLPLNLFQTLTVYFASSLAAASHPLPALRLPPAPLLVGEEGGSFCTCLRSHGCPSRLRGPSRFFHAFRVRANATCPSGLDLCFHRKRPVSGSAIVSPDLPVSTSVHTGYELRMSLTDILLMLFSYFP</sequence>
<keyword evidence="3" id="KW-1185">Reference proteome</keyword>
<feature type="chain" id="PRO_5003775033" evidence="1">
    <location>
        <begin position="19"/>
        <end position="158"/>
    </location>
</feature>
<dbReference type="Gramene" id="OB12G10640.1">
    <property type="protein sequence ID" value="OB12G10640.1"/>
    <property type="gene ID" value="OB12G10640"/>
</dbReference>
<organism evidence="2">
    <name type="scientific">Oryza brachyantha</name>
    <name type="common">malo sina</name>
    <dbReference type="NCBI Taxonomy" id="4533"/>
    <lineage>
        <taxon>Eukaryota</taxon>
        <taxon>Viridiplantae</taxon>
        <taxon>Streptophyta</taxon>
        <taxon>Embryophyta</taxon>
        <taxon>Tracheophyta</taxon>
        <taxon>Spermatophyta</taxon>
        <taxon>Magnoliopsida</taxon>
        <taxon>Liliopsida</taxon>
        <taxon>Poales</taxon>
        <taxon>Poaceae</taxon>
        <taxon>BOP clade</taxon>
        <taxon>Oryzoideae</taxon>
        <taxon>Oryzeae</taxon>
        <taxon>Oryzinae</taxon>
        <taxon>Oryza</taxon>
    </lineage>
</organism>
<keyword evidence="1" id="KW-0732">Signal</keyword>
<feature type="signal peptide" evidence="1">
    <location>
        <begin position="1"/>
        <end position="18"/>
    </location>
</feature>
<proteinExistence type="predicted"/>
<dbReference type="Proteomes" id="UP000006038">
    <property type="component" value="Chromosome 12"/>
</dbReference>
<evidence type="ECO:0000313" key="3">
    <source>
        <dbReference type="Proteomes" id="UP000006038"/>
    </source>
</evidence>
<accession>J3NAQ6</accession>